<evidence type="ECO:0000256" key="10">
    <source>
        <dbReference type="ARBA" id="ARBA00022723"/>
    </source>
</evidence>
<dbReference type="GO" id="GO:0046872">
    <property type="term" value="F:metal ion binding"/>
    <property type="evidence" value="ECO:0007669"/>
    <property type="project" value="UniProtKB-KW"/>
</dbReference>
<evidence type="ECO:0000256" key="14">
    <source>
        <dbReference type="ARBA" id="ARBA00023054"/>
    </source>
</evidence>
<dbReference type="Pfam" id="PF23524">
    <property type="entry name" value="MGAT4A_C"/>
    <property type="match status" value="1"/>
</dbReference>
<evidence type="ECO:0000259" key="30">
    <source>
        <dbReference type="Pfam" id="PF04666"/>
    </source>
</evidence>
<evidence type="ECO:0000256" key="22">
    <source>
        <dbReference type="ARBA" id="ARBA00047414"/>
    </source>
</evidence>
<comment type="catalytic activity">
    <reaction evidence="22">
        <text>N(4)-{beta-D-GlcNAc-(1-&gt;2)-alpha-D-Man-(1-&gt;3)-[alpha-D-Man-(1-&gt;3)-{alpha-D-Man-(1-&gt;6)}-alpha-D-Man-(1-&gt;6)]-beta-D-Man-(1-&gt;4)-beta-D-GlcNAc-(1-&gt;4)-beta-D-GlcNAc}-asparaginyl-[protein] + UDP-N-acetyl-alpha-D-glucosamine = N(4)-{beta-D-GlcNAc-(1-&gt;2)-[beta-D-GlcNAc-(1-&gt;4)]-alpha-D-Man-(1-&gt;3)-[alpha-D-Man-(1-&gt;3)-{alpha-D-Man-(1-&gt;6)}-alpha-D-Man-(1-&gt;6)]-beta-D-Man-(1-&gt;4)-beta-D-GlcNAc-(1-&gt;4)-beta-D-GlcNAc}-asparaginyl-[protein] + UDP + H(+)</text>
        <dbReference type="Rhea" id="RHEA:69631"/>
        <dbReference type="Rhea" id="RHEA-COMP:17739"/>
        <dbReference type="Rhea" id="RHEA-COMP:17740"/>
        <dbReference type="ChEBI" id="CHEBI:15378"/>
        <dbReference type="ChEBI" id="CHEBI:57705"/>
        <dbReference type="ChEBI" id="CHEBI:58223"/>
        <dbReference type="ChEBI" id="CHEBI:187880"/>
        <dbReference type="ChEBI" id="CHEBI:187881"/>
    </reaction>
    <physiologicalReaction direction="left-to-right" evidence="22">
        <dbReference type="Rhea" id="RHEA:69632"/>
    </physiologicalReaction>
</comment>
<organism evidence="32 33">
    <name type="scientific">Lynx canadensis</name>
    <name type="common">Canada lynx</name>
    <name type="synonym">Felis canadensis</name>
    <dbReference type="NCBI Taxonomy" id="61383"/>
    <lineage>
        <taxon>Eukaryota</taxon>
        <taxon>Metazoa</taxon>
        <taxon>Chordata</taxon>
        <taxon>Craniata</taxon>
        <taxon>Vertebrata</taxon>
        <taxon>Euteleostomi</taxon>
        <taxon>Mammalia</taxon>
        <taxon>Eutheria</taxon>
        <taxon>Laurasiatheria</taxon>
        <taxon>Carnivora</taxon>
        <taxon>Feliformia</taxon>
        <taxon>Felidae</taxon>
        <taxon>Felinae</taxon>
        <taxon>Lynx</taxon>
    </lineage>
</organism>
<evidence type="ECO:0000256" key="3">
    <source>
        <dbReference type="ARBA" id="ARBA00004613"/>
    </source>
</evidence>
<evidence type="ECO:0000256" key="13">
    <source>
        <dbReference type="ARBA" id="ARBA00023034"/>
    </source>
</evidence>
<accession>A0A667G2U2</accession>
<keyword evidence="9 29" id="KW-0812">Transmembrane</keyword>
<evidence type="ECO:0000313" key="33">
    <source>
        <dbReference type="Proteomes" id="UP000472241"/>
    </source>
</evidence>
<keyword evidence="8" id="KW-0808">Transferase</keyword>
<comment type="catalytic activity">
    <reaction evidence="26">
        <text>an N(4)-{beta-D-GlcNAc-(1-&gt;2)-alpha-D-Man-(1-&gt;3)-[beta-D-Gal-(1-&gt;4)-beta-D-GlcNAc-(1-&gt;2)-alpha-D-Man-(1-&gt;6)]-beta-D-Man-(1-&gt;4)-beta-D-GlcNAc-(1-&gt;4)-beta-D-GlcNAc}-L-asparaginyl-[protein] + UDP-N-acetyl-alpha-D-glucosamine = an N(4)-{beta-D-GlcNAc-(1-&gt;2)-[beta-D-GlcNAc-(1-&gt;4)]-alpha-D-Man-(1-&gt;3)-[beta-D-Gal-(1-&gt;4)-beta-D-GlcNAc-(1-&gt;2)-alpha-D-Man-(1-&gt;6)]-beta-D-Man-(1-&gt;4)-beta-D-GlcNAc-(1-&gt;4)-beta-D-GlcNAc}-L-asparaginyl-[protein] + UDP + H(+)</text>
        <dbReference type="Rhea" id="RHEA:69627"/>
        <dbReference type="Rhea" id="RHEA-COMP:17737"/>
        <dbReference type="Rhea" id="RHEA-COMP:17738"/>
        <dbReference type="ChEBI" id="CHEBI:15378"/>
        <dbReference type="ChEBI" id="CHEBI:57705"/>
        <dbReference type="ChEBI" id="CHEBI:58223"/>
        <dbReference type="ChEBI" id="CHEBI:187878"/>
        <dbReference type="ChEBI" id="CHEBI:187879"/>
    </reaction>
    <physiologicalReaction direction="left-to-right" evidence="26">
        <dbReference type="Rhea" id="RHEA:69628"/>
    </physiologicalReaction>
</comment>
<dbReference type="Pfam" id="PF04666">
    <property type="entry name" value="MGAT4_cons"/>
    <property type="match status" value="1"/>
</dbReference>
<evidence type="ECO:0000256" key="5">
    <source>
        <dbReference type="ARBA" id="ARBA00009090"/>
    </source>
</evidence>
<evidence type="ECO:0000256" key="29">
    <source>
        <dbReference type="SAM" id="Phobius"/>
    </source>
</evidence>
<dbReference type="GO" id="GO:0008454">
    <property type="term" value="F:alpha-1,3-mannosylglycoprotein 4-beta-N-acetylglucosaminyltransferase activity"/>
    <property type="evidence" value="ECO:0007669"/>
    <property type="project" value="UniProtKB-EC"/>
</dbReference>
<keyword evidence="10" id="KW-0479">Metal-binding</keyword>
<feature type="domain" description="MGAT4 conserved region" evidence="30">
    <location>
        <begin position="104"/>
        <end position="380"/>
    </location>
</feature>
<dbReference type="GO" id="GO:0005795">
    <property type="term" value="C:Golgi stack"/>
    <property type="evidence" value="ECO:0007669"/>
    <property type="project" value="TreeGrafter"/>
</dbReference>
<keyword evidence="15 29" id="KW-0472">Membrane</keyword>
<reference evidence="32" key="1">
    <citation type="submission" date="2025-08" db="UniProtKB">
        <authorList>
            <consortium name="Ensembl"/>
        </authorList>
    </citation>
    <scope>IDENTIFICATION</scope>
</reference>
<evidence type="ECO:0000256" key="2">
    <source>
        <dbReference type="ARBA" id="ARBA00004323"/>
    </source>
</evidence>
<dbReference type="EC" id="2.4.1.145" evidence="17"/>
<evidence type="ECO:0000256" key="19">
    <source>
        <dbReference type="ARBA" id="ARBA00043050"/>
    </source>
</evidence>
<evidence type="ECO:0000256" key="1">
    <source>
        <dbReference type="ARBA" id="ARBA00001968"/>
    </source>
</evidence>
<keyword evidence="12 29" id="KW-1133">Transmembrane helix</keyword>
<evidence type="ECO:0000256" key="15">
    <source>
        <dbReference type="ARBA" id="ARBA00023136"/>
    </source>
</evidence>
<evidence type="ECO:0000256" key="21">
    <source>
        <dbReference type="ARBA" id="ARBA00046033"/>
    </source>
</evidence>
<evidence type="ECO:0000256" key="7">
    <source>
        <dbReference type="ARBA" id="ARBA00022676"/>
    </source>
</evidence>
<proteinExistence type="inferred from homology"/>
<dbReference type="PANTHER" id="PTHR12062">
    <property type="entry name" value="N-ACETYLGLUCOSAMINYLTRANSFERASE VI"/>
    <property type="match status" value="1"/>
</dbReference>
<evidence type="ECO:0000256" key="12">
    <source>
        <dbReference type="ARBA" id="ARBA00022989"/>
    </source>
</evidence>
<dbReference type="Ensembl" id="ENSLCNT00005001104.1">
    <property type="protein sequence ID" value="ENSLCNP00005000967.1"/>
    <property type="gene ID" value="ENSLCNG00005000695.1"/>
</dbReference>
<evidence type="ECO:0000256" key="24">
    <source>
        <dbReference type="ARBA" id="ARBA00049146"/>
    </source>
</evidence>
<keyword evidence="33" id="KW-1185">Reference proteome</keyword>
<evidence type="ECO:0000256" key="26">
    <source>
        <dbReference type="ARBA" id="ARBA00093225"/>
    </source>
</evidence>
<evidence type="ECO:0000259" key="31">
    <source>
        <dbReference type="Pfam" id="PF23524"/>
    </source>
</evidence>
<keyword evidence="14" id="KW-0175">Coiled coil</keyword>
<evidence type="ECO:0000256" key="28">
    <source>
        <dbReference type="ARBA" id="ARBA00093244"/>
    </source>
</evidence>
<comment type="cofactor">
    <cofactor evidence="1">
        <name>a divalent metal cation</name>
        <dbReference type="ChEBI" id="CHEBI:60240"/>
    </cofactor>
</comment>
<sequence>MRLRNGTVATVLAFITSFLTLSWYTTWQNGKEKLIAYQREFLALKERLRIAEHRISQRSSELNAIVQQFKRVGAETNGSKDALNKFSDNTLKLLKELTSKKSLQVPSIYYHLPHLLQNERSLQPALQIGNGRTGVSIVMGIPTVKREVKSYLIETLHSLIDNLYPEEKLDCVIVVFIGETDSDYVHSVVANLEKEFSKEISSGLVEIISPPESYYPDLTNLKETFGDSKERVRWRTKQNLDYCFLMMYAQEKGIYYIQLEDDIIVKQNYFNTIKNFALQLSSEEWMILEFSQLGFIGKMFQAPDLTLIVEFIFMFYKEKPIDWLLDHILWVKVCNPEKDAKHCDRQKANLRIRFRPSLFQHVGLHSSLSGKIQKLTDKDYMKPLLLKIHVNPPAEISTSLKVYQGHTLEKTYMGEDFFWAITPIAGDYILFKFDKPVNVESYLFHSGNQEHPGDILLNTTVEVLPLKSEGLEISKETKDKRLEDGYFRIGKFENGVAEGMVDPSLNPISAFRLSVIQNSAVWAILNEVRQYDKSVKQIVLSFLPHFDFMYKAFIVFLIILYFRFILKKSPTDHPLRNQFIFFL</sequence>
<evidence type="ECO:0000256" key="20">
    <source>
        <dbReference type="ARBA" id="ARBA00043139"/>
    </source>
</evidence>
<keyword evidence="6" id="KW-0964">Secreted</keyword>
<protein>
    <recommendedName>
        <fullName evidence="18">Alpha-1,3-mannosyl-glycoprotein 4-beta-N-acetylglucosaminyltransferase A</fullName>
        <ecNumber evidence="17">2.4.1.145</ecNumber>
    </recommendedName>
    <alternativeName>
        <fullName evidence="19">N-glycosyl-oligosaccharide-glycoprotein N-acetylglucosaminyltransferase IVa</fullName>
    </alternativeName>
    <alternativeName>
        <fullName evidence="20">UDP-N-acetylglucosamine: alpha-1,3-D-mannoside beta-1,4-N-acetylglucosaminyltransferase IVa</fullName>
    </alternativeName>
</protein>
<comment type="subcellular location">
    <subcellularLocation>
        <location evidence="2">Golgi apparatus membrane</location>
        <topology evidence="2">Single-pass type II membrane protein</topology>
    </subcellularLocation>
    <subcellularLocation>
        <location evidence="3">Secreted</location>
    </subcellularLocation>
</comment>
<reference evidence="32" key="2">
    <citation type="submission" date="2025-09" db="UniProtKB">
        <authorList>
            <consortium name="Ensembl"/>
        </authorList>
    </citation>
    <scope>IDENTIFICATION</scope>
</reference>
<evidence type="ECO:0000256" key="8">
    <source>
        <dbReference type="ARBA" id="ARBA00022679"/>
    </source>
</evidence>
<keyword evidence="16" id="KW-0325">Glycoprotein</keyword>
<comment type="catalytic activity">
    <reaction evidence="24">
        <text>N(4)-{beta-D-GlcNAc-(1-&gt;2)-alpha-D-Man-(1-&gt;3)-beta-D-Man-(1-&gt;4)-beta-D-GlcNAc-(1-&gt;4)-beta-D-GlcNAc}-asparaginyl-[protein] + UDP-N-acetyl-alpha-D-glucosamine = N(4)-{beta-D-GlcNAc-(1-&gt;2)-[beta-D-GlcNAc-(1-&gt;4)]-alpha-D-Man-(1-&gt;3)-beta-D-Man-(1-&gt;4)-beta-D-GlcNAc-(1-&gt;4)-beta-D-GlcNAc}-asparaginyl-[protein] + UDP + H(+)</text>
        <dbReference type="Rhea" id="RHEA:69635"/>
        <dbReference type="Rhea" id="RHEA-COMP:17741"/>
        <dbReference type="Rhea" id="RHEA-COMP:17742"/>
        <dbReference type="ChEBI" id="CHEBI:15378"/>
        <dbReference type="ChEBI" id="CHEBI:57705"/>
        <dbReference type="ChEBI" id="CHEBI:58223"/>
        <dbReference type="ChEBI" id="CHEBI:187882"/>
        <dbReference type="ChEBI" id="CHEBI:187883"/>
    </reaction>
    <physiologicalReaction direction="left-to-right" evidence="24">
        <dbReference type="Rhea" id="RHEA:69636"/>
    </physiologicalReaction>
</comment>
<dbReference type="InterPro" id="IPR056576">
    <property type="entry name" value="MGAT4_A/B/C_C"/>
</dbReference>
<comment type="catalytic activity">
    <reaction evidence="25">
        <text>an N(4)-{beta-D-GlcNAc-(1-&gt;2)-alpha-D-Man-(1-&gt;3)-[alpha-D-Man-(1-&gt;6)]-beta-D-Man-(1-&gt;4)-beta-D-GlcNAc-(1-&gt;4)-beta-D-GlcNAc}-L-asparaginyl-[protein] + UDP-N-acetyl-alpha-D-glucosamine = an N(4)-{beta-D-GlcNAc-(1-&gt;2)-[beta-D-GlcNAc-(1-&gt;4)]-alpha-D-Man-(1-&gt;3)-[alpha-D-Man-(1-&gt;6)]-beta-D-Man-(1-&gt;4)-beta-D-GlcNAc-(1-&gt;4)-beta-D-GlcNAc}-L-asparaginyl-[protein] + UDP + H(+)</text>
        <dbReference type="Rhea" id="RHEA:69615"/>
        <dbReference type="Rhea" id="RHEA-COMP:14369"/>
        <dbReference type="Rhea" id="RHEA-COMP:17732"/>
        <dbReference type="ChEBI" id="CHEBI:15378"/>
        <dbReference type="ChEBI" id="CHEBI:57705"/>
        <dbReference type="ChEBI" id="CHEBI:58223"/>
        <dbReference type="ChEBI" id="CHEBI:60615"/>
        <dbReference type="ChEBI" id="CHEBI:187873"/>
    </reaction>
    <physiologicalReaction direction="left-to-right" evidence="25">
        <dbReference type="Rhea" id="RHEA:69616"/>
    </physiologicalReaction>
</comment>
<comment type="similarity">
    <text evidence="5">Belongs to the glycosyltransferase 54 family.</text>
</comment>
<evidence type="ECO:0000256" key="9">
    <source>
        <dbReference type="ARBA" id="ARBA00022692"/>
    </source>
</evidence>
<feature type="transmembrane region" description="Helical" evidence="29">
    <location>
        <begin position="548"/>
        <end position="566"/>
    </location>
</feature>
<evidence type="ECO:0000256" key="18">
    <source>
        <dbReference type="ARBA" id="ARBA00039706"/>
    </source>
</evidence>
<dbReference type="GO" id="GO:0006487">
    <property type="term" value="P:protein N-linked glycosylation"/>
    <property type="evidence" value="ECO:0007669"/>
    <property type="project" value="TreeGrafter"/>
</dbReference>
<evidence type="ECO:0000256" key="17">
    <source>
        <dbReference type="ARBA" id="ARBA00038913"/>
    </source>
</evidence>
<evidence type="ECO:0000256" key="23">
    <source>
        <dbReference type="ARBA" id="ARBA00048608"/>
    </source>
</evidence>
<dbReference type="InterPro" id="IPR006759">
    <property type="entry name" value="Glyco_transf_54"/>
</dbReference>
<comment type="catalytic activity">
    <reaction evidence="27">
        <text>an N(4)-{beta-D-GlcNAc-(1-&gt;2)-alpha-D-Man-(1-&gt;3)-[beta-D-GlcNAc-(1-&gt;2)-alpha-D-Man-(1-&gt;6)]-beta-D-Man-(1-&gt;4)-beta-D-GlcNAc-(1-&gt;4)-[alpha-L-Fuc-(1-&gt;6)]-beta-D-GlcNAc}-L-asparaginyl-[protein] + UDP-N-acetyl-alpha-D-glucosamine = N(4)-{beta-D-GlcNAc-(1-&gt;2)-[beta-D-GlcNAc-(1-&gt;4)]-alpha-D-Man-(1-&gt;3)-[beta-D-GlcNAc-(1-&gt;2)-alpha-D-Man-(1-&gt;6)]-beta-D-Man-(1-&gt;4)-beta-D-GlcNAc-(1-&gt;4)-[alpha-L-Fuc-(1-&gt;6)]-beta-D-GlcNAc}-asparaginyl-[protein] + UDP + H(+)</text>
        <dbReference type="Rhea" id="RHEA:69623"/>
        <dbReference type="Rhea" id="RHEA-COMP:13532"/>
        <dbReference type="Rhea" id="RHEA-COMP:18198"/>
        <dbReference type="ChEBI" id="CHEBI:15378"/>
        <dbReference type="ChEBI" id="CHEBI:57705"/>
        <dbReference type="ChEBI" id="CHEBI:58223"/>
        <dbReference type="ChEBI" id="CHEBI:137207"/>
        <dbReference type="ChEBI" id="CHEBI:187877"/>
    </reaction>
    <physiologicalReaction direction="left-to-right" evidence="27">
        <dbReference type="Rhea" id="RHEA:69624"/>
    </physiologicalReaction>
</comment>
<dbReference type="AlphaFoldDB" id="A0A667G2U2"/>
<keyword evidence="7" id="KW-0328">Glycosyltransferase</keyword>
<dbReference type="GO" id="GO:0005793">
    <property type="term" value="C:endoplasmic reticulum-Golgi intermediate compartment"/>
    <property type="evidence" value="ECO:0007669"/>
    <property type="project" value="TreeGrafter"/>
</dbReference>
<evidence type="ECO:0000256" key="11">
    <source>
        <dbReference type="ARBA" id="ARBA00022968"/>
    </source>
</evidence>
<evidence type="ECO:0000256" key="4">
    <source>
        <dbReference type="ARBA" id="ARBA00004922"/>
    </source>
</evidence>
<dbReference type="PANTHER" id="PTHR12062:SF4">
    <property type="entry name" value="ALPHA-1,3-MANNOSYL-GLYCOPROTEIN 4-BETA-N-ACETYLGLUCOSAMINYLTRANSFERASE A"/>
    <property type="match status" value="1"/>
</dbReference>
<dbReference type="GO" id="GO:0005783">
    <property type="term" value="C:endoplasmic reticulum"/>
    <property type="evidence" value="ECO:0007669"/>
    <property type="project" value="TreeGrafter"/>
</dbReference>
<keyword evidence="13" id="KW-0333">Golgi apparatus</keyword>
<comment type="catalytic activity">
    <reaction evidence="23">
        <text>N(4)-{beta-D-GlcNAc-(1-&gt;2)-alpha-D-Man-(1-&gt;3)-[beta-D-GlcNAc-(1-&gt;2)-alpha-D-Man-(1-&gt;6)]-beta-D-Man-(1-&gt;4)-beta-D-GlcNAc-(1-&gt;4)-beta-D-GlcNAc}-L-asparaginyl-[protein] + UDP-N-acetyl-alpha-D-glucosamine = N(4)-{beta-D-GlcNAc-(1-&gt;2)-[beta-D-GlcNAc-(1-&gt;4)]-alpha-D-Man-(1-&gt;3)-[beta-D-GlcNAc-(1-&gt;2)-alpha-D-Man-(1-&gt;6)]-beta-D-Man-(1-&gt;4)-beta-D-GlcNAc-(1-&gt;4)-beta-D-GlcNAc}-L-asparaginyl-[protein] + UDP + H(+)</text>
        <dbReference type="Rhea" id="RHEA:16057"/>
        <dbReference type="Rhea" id="RHEA-COMP:13526"/>
        <dbReference type="Rhea" id="RHEA-COMP:14374"/>
        <dbReference type="ChEBI" id="CHEBI:15378"/>
        <dbReference type="ChEBI" id="CHEBI:57705"/>
        <dbReference type="ChEBI" id="CHEBI:58223"/>
        <dbReference type="ChEBI" id="CHEBI:60651"/>
        <dbReference type="ChEBI" id="CHEBI:139507"/>
        <dbReference type="EC" id="2.4.1.145"/>
    </reaction>
    <physiologicalReaction direction="left-to-right" evidence="23">
        <dbReference type="Rhea" id="RHEA:16058"/>
    </physiologicalReaction>
</comment>
<keyword evidence="11" id="KW-0735">Signal-anchor</keyword>
<comment type="pathway">
    <text evidence="4">Protein modification; protein glycosylation.</text>
</comment>
<evidence type="ECO:0000256" key="16">
    <source>
        <dbReference type="ARBA" id="ARBA00023180"/>
    </source>
</evidence>
<comment type="catalytic activity">
    <reaction evidence="28">
        <text>an N(4)-{beta-D-GlcNAc-(1-&gt;2)-alpha-D-Man-(1-&gt;3)-[beta-D-GlcNAc-(1-&gt;2)-[beta-D-GlcNAc-(1-&gt;6)]-alpha-D-Man-(1-&gt;6)]-beta-D-Man-(1-&gt;4)-beta-D-GlcNAc-(1-&gt;4)-beta-D-GlcNAc}-L-asparaginyl-[protein] + UDP-N-acetyl-alpha-D-glucosamine = an N(4)-{beta-D-GlcNAc-(1-&gt;2)-[beta-D-GlcNAc-(1-&gt;4)]-alpha-D-Man-(1-&gt;3)-[beta-D-GlcNAc-(1-&gt;2)-[beta-D-GlcNAc-(1-&gt;6)]-alpha-D-Man-(1-&gt;6)]-beta-D-Man-(1-&gt;4)-beta-D-GlcNAc-(1-&gt;4)-beta-D-GlcNAc}-L-asparaginyl-[protein] + UDP + H(+)</text>
        <dbReference type="Rhea" id="RHEA:69619"/>
        <dbReference type="Rhea" id="RHEA-COMP:17733"/>
        <dbReference type="Rhea" id="RHEA-COMP:17734"/>
        <dbReference type="ChEBI" id="CHEBI:15378"/>
        <dbReference type="ChEBI" id="CHEBI:57705"/>
        <dbReference type="ChEBI" id="CHEBI:58223"/>
        <dbReference type="ChEBI" id="CHEBI:187874"/>
        <dbReference type="ChEBI" id="CHEBI:187875"/>
    </reaction>
    <physiologicalReaction direction="left-to-right" evidence="28">
        <dbReference type="Rhea" id="RHEA:69620"/>
    </physiologicalReaction>
</comment>
<evidence type="ECO:0000256" key="25">
    <source>
        <dbReference type="ARBA" id="ARBA00093220"/>
    </source>
</evidence>
<evidence type="ECO:0000313" key="32">
    <source>
        <dbReference type="Ensembl" id="ENSLCNP00005000967.1"/>
    </source>
</evidence>
<dbReference type="Proteomes" id="UP000472241">
    <property type="component" value="Unplaced"/>
</dbReference>
<gene>
    <name evidence="32" type="primary">MGAT4A</name>
</gene>
<evidence type="ECO:0000256" key="27">
    <source>
        <dbReference type="ARBA" id="ARBA00093235"/>
    </source>
</evidence>
<dbReference type="GO" id="GO:0005576">
    <property type="term" value="C:extracellular region"/>
    <property type="evidence" value="ECO:0007669"/>
    <property type="project" value="UniProtKB-SubCell"/>
</dbReference>
<name>A0A667G2U2_LYNCA</name>
<dbReference type="GO" id="GO:0000139">
    <property type="term" value="C:Golgi membrane"/>
    <property type="evidence" value="ECO:0007669"/>
    <property type="project" value="UniProtKB-SubCell"/>
</dbReference>
<feature type="domain" description="MGAT4 A/B/C C-terminal" evidence="31">
    <location>
        <begin position="394"/>
        <end position="527"/>
    </location>
</feature>
<dbReference type="InterPro" id="IPR057279">
    <property type="entry name" value="MGAT4"/>
</dbReference>
<evidence type="ECO:0000256" key="6">
    <source>
        <dbReference type="ARBA" id="ARBA00022525"/>
    </source>
</evidence>
<comment type="function">
    <text evidence="21">Glycosyltransferase that catalyze the transfer of GlcNAc from UDP-GlcNAc to the GlcNAcbeta1-2Manalpha1-3 arm of the core structure of N-linked glycans through a beta1-4 linkage and participates in the production of tri- and tetra-antennary N-linked sugar chains. Involved in glucose transport by mediating SLC2A2/GLUT2 glycosylation, thereby controlling cell-surface expression of SLC2A2 in pancreatic beta cells.</text>
</comment>